<name>A0A3A9ZRJ8_9ACTN</name>
<accession>A0A3A9ZRJ8</accession>
<dbReference type="Proteomes" id="UP000281726">
    <property type="component" value="Unassembled WGS sequence"/>
</dbReference>
<dbReference type="Pfam" id="PF21805">
    <property type="entry name" value="Imm5_like"/>
    <property type="match status" value="1"/>
</dbReference>
<dbReference type="InterPro" id="IPR048667">
    <property type="entry name" value="Imm5-like"/>
</dbReference>
<feature type="domain" description="Imm-5-like" evidence="1">
    <location>
        <begin position="19"/>
        <end position="148"/>
    </location>
</feature>
<dbReference type="OrthoDB" id="166981at2"/>
<evidence type="ECO:0000313" key="2">
    <source>
        <dbReference type="EMBL" id="RKN50574.1"/>
    </source>
</evidence>
<dbReference type="EMBL" id="RBAK01000001">
    <property type="protein sequence ID" value="RKN50574.1"/>
    <property type="molecule type" value="Genomic_DNA"/>
</dbReference>
<reference evidence="2 3" key="1">
    <citation type="journal article" date="2004" name="Syst. Appl. Microbiol.">
        <title>Cryptoendolithic actinomycetes from antarctic sandstone rock samples: Micromonospora endolithica sp. nov. and two isolates related to Micromonospora coerulea Jensen 1932.</title>
        <authorList>
            <person name="Hirsch P."/>
            <person name="Mevs U."/>
            <person name="Kroppenstedt R.M."/>
            <person name="Schumann P."/>
            <person name="Stackebrandt E."/>
        </authorList>
    </citation>
    <scope>NUCLEOTIDE SEQUENCE [LARGE SCALE GENOMIC DNA]</scope>
    <source>
        <strain evidence="2 3">JCM 12677</strain>
    </source>
</reference>
<protein>
    <recommendedName>
        <fullName evidence="1">Imm-5-like domain-containing protein</fullName>
    </recommendedName>
</protein>
<evidence type="ECO:0000313" key="3">
    <source>
        <dbReference type="Proteomes" id="UP000281726"/>
    </source>
</evidence>
<gene>
    <name evidence="2" type="ORF">D7223_02025</name>
</gene>
<comment type="caution">
    <text evidence="2">The sequence shown here is derived from an EMBL/GenBank/DDBJ whole genome shotgun (WGS) entry which is preliminary data.</text>
</comment>
<evidence type="ECO:0000259" key="1">
    <source>
        <dbReference type="Pfam" id="PF21805"/>
    </source>
</evidence>
<dbReference type="AlphaFoldDB" id="A0A3A9ZRJ8"/>
<sequence length="171" mass="18435">MILPKIRDPRFVTIRRGGTLTDADHRLLALWAASCAEHVLGLFESVRPGDPRPRQAIAQARAWTRGEVTMTQARTAGGHAMGAARDLRGAARHAAYAAGQAGVVAHVAAHELGAAAYAIKAARAAAPPGQSDAAGRRECRWQRDQLPAAIRDLVLDDQRLRNDICWSVFDC</sequence>
<keyword evidence="3" id="KW-1185">Reference proteome</keyword>
<dbReference type="RefSeq" id="WP_120724143.1">
    <property type="nucleotide sequence ID" value="NZ_RBAK01000001.1"/>
</dbReference>
<organism evidence="2 3">
    <name type="scientific">Micromonospora endolithica</name>
    <dbReference type="NCBI Taxonomy" id="230091"/>
    <lineage>
        <taxon>Bacteria</taxon>
        <taxon>Bacillati</taxon>
        <taxon>Actinomycetota</taxon>
        <taxon>Actinomycetes</taxon>
        <taxon>Micromonosporales</taxon>
        <taxon>Micromonosporaceae</taxon>
        <taxon>Micromonospora</taxon>
    </lineage>
</organism>
<proteinExistence type="predicted"/>